<feature type="chain" id="PRO_5011660641" description="Glycosyl hydrolases family 39" evidence="1">
    <location>
        <begin position="39"/>
        <end position="666"/>
    </location>
</feature>
<dbReference type="EMBL" id="FNAP01000005">
    <property type="protein sequence ID" value="SDE31877.1"/>
    <property type="molecule type" value="Genomic_DNA"/>
</dbReference>
<evidence type="ECO:0000313" key="2">
    <source>
        <dbReference type="EMBL" id="SDE31877.1"/>
    </source>
</evidence>
<dbReference type="Proteomes" id="UP000199412">
    <property type="component" value="Unassembled WGS sequence"/>
</dbReference>
<dbReference type="RefSeq" id="WP_092785334.1">
    <property type="nucleotide sequence ID" value="NZ_FNAP01000005.1"/>
</dbReference>
<dbReference type="Gene3D" id="3.20.20.80">
    <property type="entry name" value="Glycosidases"/>
    <property type="match status" value="1"/>
</dbReference>
<dbReference type="SUPFAM" id="SSF51445">
    <property type="entry name" value="(Trans)glycosidases"/>
    <property type="match status" value="1"/>
</dbReference>
<dbReference type="InterPro" id="IPR017853">
    <property type="entry name" value="GH"/>
</dbReference>
<dbReference type="OrthoDB" id="9761045at2"/>
<dbReference type="STRING" id="69960.SAMN05421720_105220"/>
<name>A0A1G7BXU3_9PROT</name>
<reference evidence="2 3" key="1">
    <citation type="submission" date="2016-10" db="EMBL/GenBank/DDBJ databases">
        <authorList>
            <person name="de Groot N.N."/>
        </authorList>
    </citation>
    <scope>NUCLEOTIDE SEQUENCE [LARGE SCALE GENOMIC DNA]</scope>
    <source>
        <strain evidence="2 3">ATCC 700224</strain>
    </source>
</reference>
<dbReference type="AlphaFoldDB" id="A0A1G7BXU3"/>
<proteinExistence type="predicted"/>
<evidence type="ECO:0008006" key="4">
    <source>
        <dbReference type="Google" id="ProtNLM"/>
    </source>
</evidence>
<gene>
    <name evidence="2" type="ORF">SAMN05421720_105220</name>
</gene>
<accession>A0A1G7BXU3</accession>
<organism evidence="2 3">
    <name type="scientific">Rhodospira trueperi</name>
    <dbReference type="NCBI Taxonomy" id="69960"/>
    <lineage>
        <taxon>Bacteria</taxon>
        <taxon>Pseudomonadati</taxon>
        <taxon>Pseudomonadota</taxon>
        <taxon>Alphaproteobacteria</taxon>
        <taxon>Rhodospirillales</taxon>
        <taxon>Rhodospirillaceae</taxon>
        <taxon>Rhodospira</taxon>
    </lineage>
</organism>
<keyword evidence="1" id="KW-0732">Signal</keyword>
<evidence type="ECO:0000256" key="1">
    <source>
        <dbReference type="SAM" id="SignalP"/>
    </source>
</evidence>
<feature type="signal peptide" evidence="1">
    <location>
        <begin position="1"/>
        <end position="38"/>
    </location>
</feature>
<protein>
    <recommendedName>
        <fullName evidence="4">Glycosyl hydrolases family 39</fullName>
    </recommendedName>
</protein>
<sequence length="666" mass="72209">MKHCSILFARFLREGKALMSLLAFFAALISAPFPSAGAETTLAGLRGGKVLILVEPGTVADLTVTLAPVYGWAEAVTLFGPDARVLQRLDTSRTLSTTETIRLSSPGLHVLHLKRSYMAEVNVSGAKTAFQPLLYQTSLRLPHTTRTYFTVPSGTDAFTAAFNNRVGLRASDGVAEIQGPDGFRARMARDGWSHSDLTNGVTVDPEIATYFTPDEEPDEFVPSTQRVSDPAPGVWSVDLLGNDVAFWLEGVPNRLAIRPTDLFTLEDPAPVAVRATIGMTALRPPILGSVGHLGPPGNARERQILDHGVSADKIFLHQRGDPETDRFSHPERLAPRADVFSLVVMRSVSDTLMGWPLAAAFEAAGKWAGTELAAVHRETGRPMDTLALQVLNEPNLGWNGARYRDLDDYLVALDAFIDGLEATDIGESVPLAAPALGSVSSETLIDWPWIEAVLDHQDAAIDVIVWNMYEIFELEDTNLYAEGLHRTRELIRTHDTDGQEEEIIIGATNRVGGLSDAGLFDGRIAGVWWSSVIANVANTGLAKALYYFQTLDTGPLRDKGLFRSDWSAKPQAMVMQAMGTAMRGATLRAVHTDHPMVEGVFAVNGAQRTLFLINKGWLPVSVSLDGIDLADVAVLDPVLNLADRTDAPLSGPPWVLPPQSIYQGAR</sequence>
<evidence type="ECO:0000313" key="3">
    <source>
        <dbReference type="Proteomes" id="UP000199412"/>
    </source>
</evidence>
<keyword evidence="3" id="KW-1185">Reference proteome</keyword>